<name>A0AAJ4ZCS9_PANPU</name>
<keyword evidence="1" id="KW-0472">Membrane</keyword>
<keyword evidence="1" id="KW-1133">Transmembrane helix</keyword>
<gene>
    <name evidence="2" type="ORF">NCTC13159_02522</name>
</gene>
<comment type="caution">
    <text evidence="2">The sequence shown here is derived from an EMBL/GenBank/DDBJ whole genome shotgun (WGS) entry which is preliminary data.</text>
</comment>
<feature type="transmembrane region" description="Helical" evidence="1">
    <location>
        <begin position="20"/>
        <end position="39"/>
    </location>
</feature>
<dbReference type="EMBL" id="UGSJ01000001">
    <property type="protein sequence ID" value="SUA91033.1"/>
    <property type="molecule type" value="Genomic_DNA"/>
</dbReference>
<keyword evidence="1" id="KW-0812">Transmembrane</keyword>
<evidence type="ECO:0000313" key="3">
    <source>
        <dbReference type="Proteomes" id="UP000254589"/>
    </source>
</evidence>
<evidence type="ECO:0000256" key="1">
    <source>
        <dbReference type="SAM" id="Phobius"/>
    </source>
</evidence>
<reference evidence="2 3" key="1">
    <citation type="submission" date="2018-06" db="EMBL/GenBank/DDBJ databases">
        <authorList>
            <consortium name="Pathogen Informatics"/>
            <person name="Doyle S."/>
        </authorList>
    </citation>
    <scope>NUCLEOTIDE SEQUENCE [LARGE SCALE GENOMIC DNA]</scope>
    <source>
        <strain evidence="2 3">NCTC13159</strain>
    </source>
</reference>
<accession>A0AAJ4ZCS9</accession>
<dbReference type="AlphaFoldDB" id="A0AAJ4ZCS9"/>
<dbReference type="Proteomes" id="UP000254589">
    <property type="component" value="Unassembled WGS sequence"/>
</dbReference>
<protein>
    <submittedName>
        <fullName evidence="2">Uncharacterized protein</fullName>
    </submittedName>
</protein>
<organism evidence="2 3">
    <name type="scientific">Pandoraea pulmonicola</name>
    <dbReference type="NCBI Taxonomy" id="93221"/>
    <lineage>
        <taxon>Bacteria</taxon>
        <taxon>Pseudomonadati</taxon>
        <taxon>Pseudomonadota</taxon>
        <taxon>Betaproteobacteria</taxon>
        <taxon>Burkholderiales</taxon>
        <taxon>Burkholderiaceae</taxon>
        <taxon>Pandoraea</taxon>
    </lineage>
</organism>
<evidence type="ECO:0000313" key="2">
    <source>
        <dbReference type="EMBL" id="SUA91033.1"/>
    </source>
</evidence>
<proteinExistence type="predicted"/>
<sequence length="71" mass="7771">MHKSLFRHCAIAQMRMEISAIAFAGLAMLSGFTWVHMLARTELFPPRICALAVGCPSPLIDAEAVTGCRRP</sequence>